<organism evidence="2 3">
    <name type="scientific">Nitrospirillum iridis</name>
    <dbReference type="NCBI Taxonomy" id="765888"/>
    <lineage>
        <taxon>Bacteria</taxon>
        <taxon>Pseudomonadati</taxon>
        <taxon>Pseudomonadota</taxon>
        <taxon>Alphaproteobacteria</taxon>
        <taxon>Rhodospirillales</taxon>
        <taxon>Azospirillaceae</taxon>
        <taxon>Nitrospirillum</taxon>
    </lineage>
</organism>
<protein>
    <recommendedName>
        <fullName evidence="4">DUF1579 domain-containing protein</fullName>
    </recommendedName>
</protein>
<sequence length="172" mass="18826">MRRFDRQRIGAALLALALTVMADRACAVEALASLSFLTGHWDAERGPVTAPNRGGTSDIGPDLNGAILVRRDRTHMPDGGDLDMMMTVYVEDGRLRADFFDSAGHVIHYHVSELTPGRRVQFVNDPVPEAPGFRLTYTEADAAHLSVRFEIAPPGPRPTFAVFAEGTLSRRP</sequence>
<comment type="caution">
    <text evidence="2">The sequence shown here is derived from an EMBL/GenBank/DDBJ whole genome shotgun (WGS) entry which is preliminary data.</text>
</comment>
<name>A0A7X0EH67_9PROT</name>
<evidence type="ECO:0000256" key="1">
    <source>
        <dbReference type="SAM" id="SignalP"/>
    </source>
</evidence>
<accession>A0A7X0EH67</accession>
<evidence type="ECO:0000313" key="3">
    <source>
        <dbReference type="Proteomes" id="UP000539175"/>
    </source>
</evidence>
<evidence type="ECO:0008006" key="4">
    <source>
        <dbReference type="Google" id="ProtNLM"/>
    </source>
</evidence>
<dbReference type="AlphaFoldDB" id="A0A7X0EH67"/>
<reference evidence="2 3" key="1">
    <citation type="submission" date="2020-08" db="EMBL/GenBank/DDBJ databases">
        <title>Genomic Encyclopedia of Type Strains, Phase IV (KMG-IV): sequencing the most valuable type-strain genomes for metagenomic binning, comparative biology and taxonomic classification.</title>
        <authorList>
            <person name="Goeker M."/>
        </authorList>
    </citation>
    <scope>NUCLEOTIDE SEQUENCE [LARGE SCALE GENOMIC DNA]</scope>
    <source>
        <strain evidence="2 3">DSM 22198</strain>
    </source>
</reference>
<dbReference type="Proteomes" id="UP000539175">
    <property type="component" value="Unassembled WGS sequence"/>
</dbReference>
<dbReference type="EMBL" id="JACIIZ010000016">
    <property type="protein sequence ID" value="MBB6254309.1"/>
    <property type="molecule type" value="Genomic_DNA"/>
</dbReference>
<feature type="chain" id="PRO_5031144600" description="DUF1579 domain-containing protein" evidence="1">
    <location>
        <begin position="23"/>
        <end position="172"/>
    </location>
</feature>
<proteinExistence type="predicted"/>
<evidence type="ECO:0000313" key="2">
    <source>
        <dbReference type="EMBL" id="MBB6254309.1"/>
    </source>
</evidence>
<feature type="signal peptide" evidence="1">
    <location>
        <begin position="1"/>
        <end position="22"/>
    </location>
</feature>
<gene>
    <name evidence="2" type="ORF">FHS74_004895</name>
</gene>
<keyword evidence="1" id="KW-0732">Signal</keyword>
<keyword evidence="3" id="KW-1185">Reference proteome</keyword>